<organism evidence="1 2">
    <name type="scientific">Rhizopus azygosporus</name>
    <name type="common">Rhizopus microsporus var. azygosporus</name>
    <dbReference type="NCBI Taxonomy" id="86630"/>
    <lineage>
        <taxon>Eukaryota</taxon>
        <taxon>Fungi</taxon>
        <taxon>Fungi incertae sedis</taxon>
        <taxon>Mucoromycota</taxon>
        <taxon>Mucoromycotina</taxon>
        <taxon>Mucoromycetes</taxon>
        <taxon>Mucorales</taxon>
        <taxon>Mucorineae</taxon>
        <taxon>Rhizopodaceae</taxon>
        <taxon>Rhizopus</taxon>
    </lineage>
</organism>
<dbReference type="OrthoDB" id="2266739at2759"/>
<dbReference type="Proteomes" id="UP000252139">
    <property type="component" value="Unassembled WGS sequence"/>
</dbReference>
<evidence type="ECO:0000313" key="1">
    <source>
        <dbReference type="EMBL" id="RCH87317.1"/>
    </source>
</evidence>
<dbReference type="AlphaFoldDB" id="A0A367JBL2"/>
<gene>
    <name evidence="1" type="ORF">CU097_008438</name>
</gene>
<proteinExistence type="predicted"/>
<name>A0A367JBL2_RHIAZ</name>
<evidence type="ECO:0000313" key="2">
    <source>
        <dbReference type="Proteomes" id="UP000252139"/>
    </source>
</evidence>
<dbReference type="STRING" id="86630.A0A367JBL2"/>
<dbReference type="EMBL" id="PJQL01001682">
    <property type="protein sequence ID" value="RCH87317.1"/>
    <property type="molecule type" value="Genomic_DNA"/>
</dbReference>
<accession>A0A367JBL2</accession>
<protein>
    <submittedName>
        <fullName evidence="1">Uncharacterized protein</fullName>
    </submittedName>
</protein>
<comment type="caution">
    <text evidence="1">The sequence shown here is derived from an EMBL/GenBank/DDBJ whole genome shotgun (WGS) entry which is preliminary data.</text>
</comment>
<keyword evidence="2" id="KW-1185">Reference proteome</keyword>
<reference evidence="1 2" key="1">
    <citation type="journal article" date="2018" name="G3 (Bethesda)">
        <title>Phylogenetic and Phylogenomic Definition of Rhizopus Species.</title>
        <authorList>
            <person name="Gryganskyi A.P."/>
            <person name="Golan J."/>
            <person name="Dolatabadi S."/>
            <person name="Mondo S."/>
            <person name="Robb S."/>
            <person name="Idnurm A."/>
            <person name="Muszewska A."/>
            <person name="Steczkiewicz K."/>
            <person name="Masonjones S."/>
            <person name="Liao H.L."/>
            <person name="Gajdeczka M.T."/>
            <person name="Anike F."/>
            <person name="Vuek A."/>
            <person name="Anishchenko I.M."/>
            <person name="Voigt K."/>
            <person name="de Hoog G.S."/>
            <person name="Smith M.E."/>
            <person name="Heitman J."/>
            <person name="Vilgalys R."/>
            <person name="Stajich J.E."/>
        </authorList>
    </citation>
    <scope>NUCLEOTIDE SEQUENCE [LARGE SCALE GENOMIC DNA]</scope>
    <source>
        <strain evidence="1 2">CBS 357.93</strain>
    </source>
</reference>
<sequence length="176" mass="19880">MIHIKHVSIDTVNDPCPKEFDKDPGMKKLTTTVERLFARHDLNVDESWPLFNYAGHQTCFTMKKDIANGKMFVCTFRIQKVKAFVSSCGTTRLTGEKTLKPSDGNPVTIKRPEVVDECERHKSSVDAASNLCDNLTSYHDIISTERCSFKVFSEEGASRGHSSFKNNLAFNMLEHC</sequence>